<evidence type="ECO:0000256" key="2">
    <source>
        <dbReference type="ARBA" id="ARBA00022676"/>
    </source>
</evidence>
<dbReference type="PANTHER" id="PTHR43685">
    <property type="entry name" value="GLYCOSYLTRANSFERASE"/>
    <property type="match status" value="1"/>
</dbReference>
<dbReference type="AlphaFoldDB" id="A0A8H9IB87"/>
<feature type="domain" description="Glycosyltransferase 2-like" evidence="4">
    <location>
        <begin position="9"/>
        <end position="173"/>
    </location>
</feature>
<sequence length="279" mass="32432">MNIHPHVAIIMSVYVNDNLEQLKLAVDSILGQDYQSLRFFIYKDGLISEEATNYLNEVSENTNIFLFGNRVNFGLANSLNYLIDVVLRDMPQVEFIARMDSDDISHSNRISKQVKYFQKSPLVSVCGTACREFGSDAANEFNQVHQKHDDILKLSISKCPMIHPTVMFRKSVFTRGFRYPTETRFTEDVALWFELLSAGLVFGNIDEPLLDYRLTDDTIRRRLGFRKAISEFTLRIRFMFKLGQFSPKNTVLVFARLVFHLLPFKLVRYLYKNSREALK</sequence>
<evidence type="ECO:0000313" key="5">
    <source>
        <dbReference type="EMBL" id="GGZ57438.1"/>
    </source>
</evidence>
<reference evidence="5" key="1">
    <citation type="journal article" date="2014" name="Int. J. Syst. Evol. Microbiol.">
        <title>Complete genome sequence of Corynebacterium casei LMG S-19264T (=DSM 44701T), isolated from a smear-ripened cheese.</title>
        <authorList>
            <consortium name="US DOE Joint Genome Institute (JGI-PGF)"/>
            <person name="Walter F."/>
            <person name="Albersmeier A."/>
            <person name="Kalinowski J."/>
            <person name="Ruckert C."/>
        </authorList>
    </citation>
    <scope>NUCLEOTIDE SEQUENCE</scope>
    <source>
        <strain evidence="5">KCTC 32337</strain>
    </source>
</reference>
<comment type="caution">
    <text evidence="5">The sequence shown here is derived from an EMBL/GenBank/DDBJ whole genome shotgun (WGS) entry which is preliminary data.</text>
</comment>
<accession>A0A8H9IB87</accession>
<dbReference type="SUPFAM" id="SSF53448">
    <property type="entry name" value="Nucleotide-diphospho-sugar transferases"/>
    <property type="match status" value="1"/>
</dbReference>
<dbReference type="Pfam" id="PF00535">
    <property type="entry name" value="Glycos_transf_2"/>
    <property type="match status" value="1"/>
</dbReference>
<name>A0A8H9IB87_9ALTE</name>
<keyword evidence="2" id="KW-0328">Glycosyltransferase</keyword>
<evidence type="ECO:0000256" key="3">
    <source>
        <dbReference type="ARBA" id="ARBA00022679"/>
    </source>
</evidence>
<dbReference type="Gene3D" id="3.90.550.10">
    <property type="entry name" value="Spore Coat Polysaccharide Biosynthesis Protein SpsA, Chain A"/>
    <property type="match status" value="1"/>
</dbReference>
<dbReference type="Proteomes" id="UP000622604">
    <property type="component" value="Unassembled WGS sequence"/>
</dbReference>
<reference evidence="5" key="2">
    <citation type="submission" date="2020-09" db="EMBL/GenBank/DDBJ databases">
        <authorList>
            <person name="Sun Q."/>
            <person name="Kim S."/>
        </authorList>
    </citation>
    <scope>NUCLEOTIDE SEQUENCE</scope>
    <source>
        <strain evidence="5">KCTC 32337</strain>
    </source>
</reference>
<dbReference type="InterPro" id="IPR029044">
    <property type="entry name" value="Nucleotide-diphossugar_trans"/>
</dbReference>
<dbReference type="PANTHER" id="PTHR43685:SF5">
    <property type="entry name" value="GLYCOSYLTRANSFERASE EPSE-RELATED"/>
    <property type="match status" value="1"/>
</dbReference>
<dbReference type="GO" id="GO:0016757">
    <property type="term" value="F:glycosyltransferase activity"/>
    <property type="evidence" value="ECO:0007669"/>
    <property type="project" value="UniProtKB-KW"/>
</dbReference>
<evidence type="ECO:0000259" key="4">
    <source>
        <dbReference type="Pfam" id="PF00535"/>
    </source>
</evidence>
<gene>
    <name evidence="5" type="ORF">GCM10011274_14590</name>
</gene>
<protein>
    <submittedName>
        <fullName evidence="5">Glycosyl transferase</fullName>
    </submittedName>
</protein>
<evidence type="ECO:0000313" key="6">
    <source>
        <dbReference type="Proteomes" id="UP000622604"/>
    </source>
</evidence>
<proteinExistence type="inferred from homology"/>
<dbReference type="RefSeq" id="WP_013753149.1">
    <property type="nucleotide sequence ID" value="NZ_BMZC01000003.1"/>
</dbReference>
<keyword evidence="3 5" id="KW-0808">Transferase</keyword>
<evidence type="ECO:0000256" key="1">
    <source>
        <dbReference type="ARBA" id="ARBA00006739"/>
    </source>
</evidence>
<organism evidence="5 6">
    <name type="scientific">Paraglaciecola chathamensis</name>
    <dbReference type="NCBI Taxonomy" id="368405"/>
    <lineage>
        <taxon>Bacteria</taxon>
        <taxon>Pseudomonadati</taxon>
        <taxon>Pseudomonadota</taxon>
        <taxon>Gammaproteobacteria</taxon>
        <taxon>Alteromonadales</taxon>
        <taxon>Alteromonadaceae</taxon>
        <taxon>Paraglaciecola</taxon>
    </lineage>
</organism>
<dbReference type="InterPro" id="IPR050834">
    <property type="entry name" value="Glycosyltransf_2"/>
</dbReference>
<dbReference type="EMBL" id="BMZC01000003">
    <property type="protein sequence ID" value="GGZ57438.1"/>
    <property type="molecule type" value="Genomic_DNA"/>
</dbReference>
<comment type="similarity">
    <text evidence="1">Belongs to the glycosyltransferase 2 family.</text>
</comment>
<dbReference type="InterPro" id="IPR001173">
    <property type="entry name" value="Glyco_trans_2-like"/>
</dbReference>